<dbReference type="Proteomes" id="UP000002051">
    <property type="component" value="Unassembled WGS sequence"/>
</dbReference>
<evidence type="ECO:0000313" key="4">
    <source>
        <dbReference type="Proteomes" id="UP000002051"/>
    </source>
</evidence>
<accession>A0A072TZX0</accession>
<feature type="region of interest" description="Disordered" evidence="1">
    <location>
        <begin position="130"/>
        <end position="158"/>
    </location>
</feature>
<reference evidence="2 4" key="1">
    <citation type="journal article" date="2011" name="Nature">
        <title>The Medicago genome provides insight into the evolution of rhizobial symbioses.</title>
        <authorList>
            <person name="Young N.D."/>
            <person name="Debelle F."/>
            <person name="Oldroyd G.E."/>
            <person name="Geurts R."/>
            <person name="Cannon S.B."/>
            <person name="Udvardi M.K."/>
            <person name="Benedito V.A."/>
            <person name="Mayer K.F."/>
            <person name="Gouzy J."/>
            <person name="Schoof H."/>
            <person name="Van de Peer Y."/>
            <person name="Proost S."/>
            <person name="Cook D.R."/>
            <person name="Meyers B.C."/>
            <person name="Spannagl M."/>
            <person name="Cheung F."/>
            <person name="De Mita S."/>
            <person name="Krishnakumar V."/>
            <person name="Gundlach H."/>
            <person name="Zhou S."/>
            <person name="Mudge J."/>
            <person name="Bharti A.K."/>
            <person name="Murray J.D."/>
            <person name="Naoumkina M.A."/>
            <person name="Rosen B."/>
            <person name="Silverstein K.A."/>
            <person name="Tang H."/>
            <person name="Rombauts S."/>
            <person name="Zhao P.X."/>
            <person name="Zhou P."/>
            <person name="Barbe V."/>
            <person name="Bardou P."/>
            <person name="Bechner M."/>
            <person name="Bellec A."/>
            <person name="Berger A."/>
            <person name="Berges H."/>
            <person name="Bidwell S."/>
            <person name="Bisseling T."/>
            <person name="Choisne N."/>
            <person name="Couloux A."/>
            <person name="Denny R."/>
            <person name="Deshpande S."/>
            <person name="Dai X."/>
            <person name="Doyle J.J."/>
            <person name="Dudez A.M."/>
            <person name="Farmer A.D."/>
            <person name="Fouteau S."/>
            <person name="Franken C."/>
            <person name="Gibelin C."/>
            <person name="Gish J."/>
            <person name="Goldstein S."/>
            <person name="Gonzalez A.J."/>
            <person name="Green P.J."/>
            <person name="Hallab A."/>
            <person name="Hartog M."/>
            <person name="Hua A."/>
            <person name="Humphray S.J."/>
            <person name="Jeong D.H."/>
            <person name="Jing Y."/>
            <person name="Jocker A."/>
            <person name="Kenton S.M."/>
            <person name="Kim D.J."/>
            <person name="Klee K."/>
            <person name="Lai H."/>
            <person name="Lang C."/>
            <person name="Lin S."/>
            <person name="Macmil S.L."/>
            <person name="Magdelenat G."/>
            <person name="Matthews L."/>
            <person name="McCorrison J."/>
            <person name="Monaghan E.L."/>
            <person name="Mun J.H."/>
            <person name="Najar F.Z."/>
            <person name="Nicholson C."/>
            <person name="Noirot C."/>
            <person name="O'Bleness M."/>
            <person name="Paule C.R."/>
            <person name="Poulain J."/>
            <person name="Prion F."/>
            <person name="Qin B."/>
            <person name="Qu C."/>
            <person name="Retzel E.F."/>
            <person name="Riddle C."/>
            <person name="Sallet E."/>
            <person name="Samain S."/>
            <person name="Samson N."/>
            <person name="Sanders I."/>
            <person name="Saurat O."/>
            <person name="Scarpelli C."/>
            <person name="Schiex T."/>
            <person name="Segurens B."/>
            <person name="Severin A.J."/>
            <person name="Sherrier D.J."/>
            <person name="Shi R."/>
            <person name="Sims S."/>
            <person name="Singer S.R."/>
            <person name="Sinharoy S."/>
            <person name="Sterck L."/>
            <person name="Viollet A."/>
            <person name="Wang B.B."/>
            <person name="Wang K."/>
            <person name="Wang M."/>
            <person name="Wang X."/>
            <person name="Warfsmann J."/>
            <person name="Weissenbach J."/>
            <person name="White D.D."/>
            <person name="White J.D."/>
            <person name="Wiley G.B."/>
            <person name="Wincker P."/>
            <person name="Xing Y."/>
            <person name="Yang L."/>
            <person name="Yao Z."/>
            <person name="Ying F."/>
            <person name="Zhai J."/>
            <person name="Zhou L."/>
            <person name="Zuber A."/>
            <person name="Denarie J."/>
            <person name="Dixon R.A."/>
            <person name="May G.D."/>
            <person name="Schwartz D.C."/>
            <person name="Rogers J."/>
            <person name="Quetier F."/>
            <person name="Town C.D."/>
            <person name="Roe B.A."/>
        </authorList>
    </citation>
    <scope>NUCLEOTIDE SEQUENCE [LARGE SCALE GENOMIC DNA]</scope>
    <source>
        <strain evidence="2">A17</strain>
        <strain evidence="3 4">cv. Jemalong A17</strain>
    </source>
</reference>
<evidence type="ECO:0000313" key="2">
    <source>
        <dbReference type="EMBL" id="KEH22408.1"/>
    </source>
</evidence>
<name>A0A072TZX0_MEDTR</name>
<gene>
    <name evidence="2" type="ordered locus">MTR_7g045307</name>
</gene>
<proteinExistence type="predicted"/>
<dbReference type="PANTHER" id="PTHR33067">
    <property type="entry name" value="RNA-DIRECTED DNA POLYMERASE-RELATED"/>
    <property type="match status" value="1"/>
</dbReference>
<keyword evidence="4" id="KW-1185">Reference proteome</keyword>
<reference evidence="2 4" key="2">
    <citation type="journal article" date="2014" name="BMC Genomics">
        <title>An improved genome release (version Mt4.0) for the model legume Medicago truncatula.</title>
        <authorList>
            <person name="Tang H."/>
            <person name="Krishnakumar V."/>
            <person name="Bidwell S."/>
            <person name="Rosen B."/>
            <person name="Chan A."/>
            <person name="Zhou S."/>
            <person name="Gentzbittel L."/>
            <person name="Childs K.L."/>
            <person name="Yandell M."/>
            <person name="Gundlach H."/>
            <person name="Mayer K.F."/>
            <person name="Schwartz D.C."/>
            <person name="Town C.D."/>
        </authorList>
    </citation>
    <scope>GENOME REANNOTATION</scope>
    <source>
        <strain evidence="2">A17</strain>
        <strain evidence="3 4">cv. Jemalong A17</strain>
    </source>
</reference>
<evidence type="ECO:0000313" key="3">
    <source>
        <dbReference type="EnsemblPlants" id="KEH22408"/>
    </source>
</evidence>
<dbReference type="AlphaFoldDB" id="A0A072TZX0"/>
<sequence length="279" mass="31379">MDQNYYPWTPSPVLPPCYGIFGHAGQLGSVVRSPEQVNYAQYNQGFRNDQFFQTPQNLFGQQTTPPGFENNQGVPQRSNLELFLENLVLDNSRHNKEFEIQARNLKDSLDRFSSKVDSLCTHNKILEIQNPQVASPSQTSGILPSQPKANPKGQPNDVTLRYGKQLEDPVVETKTNAVEVESEKPQSEKVVIESEKPNISPPYEPKIPFPQEFDESKLDEQFRKLIAHIQEKLPSKLKDPVSFSKPSVIGSEIIERAMCDLGDNVSLMPLSLCERLGIG</sequence>
<evidence type="ECO:0000256" key="1">
    <source>
        <dbReference type="SAM" id="MobiDB-lite"/>
    </source>
</evidence>
<dbReference type="EnsemblPlants" id="KEH22408">
    <property type="protein sequence ID" value="KEH22408"/>
    <property type="gene ID" value="MTR_7g045307"/>
</dbReference>
<organism evidence="2 4">
    <name type="scientific">Medicago truncatula</name>
    <name type="common">Barrel medic</name>
    <name type="synonym">Medicago tribuloides</name>
    <dbReference type="NCBI Taxonomy" id="3880"/>
    <lineage>
        <taxon>Eukaryota</taxon>
        <taxon>Viridiplantae</taxon>
        <taxon>Streptophyta</taxon>
        <taxon>Embryophyta</taxon>
        <taxon>Tracheophyta</taxon>
        <taxon>Spermatophyta</taxon>
        <taxon>Magnoliopsida</taxon>
        <taxon>eudicotyledons</taxon>
        <taxon>Gunneridae</taxon>
        <taxon>Pentapetalae</taxon>
        <taxon>rosids</taxon>
        <taxon>fabids</taxon>
        <taxon>Fabales</taxon>
        <taxon>Fabaceae</taxon>
        <taxon>Papilionoideae</taxon>
        <taxon>50 kb inversion clade</taxon>
        <taxon>NPAAA clade</taxon>
        <taxon>Hologalegina</taxon>
        <taxon>IRL clade</taxon>
        <taxon>Trifolieae</taxon>
        <taxon>Medicago</taxon>
    </lineage>
</organism>
<feature type="compositionally biased region" description="Polar residues" evidence="1">
    <location>
        <begin position="130"/>
        <end position="143"/>
    </location>
</feature>
<reference evidence="3" key="3">
    <citation type="submission" date="2015-04" db="UniProtKB">
        <authorList>
            <consortium name="EnsemblPlants"/>
        </authorList>
    </citation>
    <scope>IDENTIFICATION</scope>
    <source>
        <strain evidence="3">cv. Jemalong A17</strain>
    </source>
</reference>
<dbReference type="HOGENOM" id="CLU_060832_1_0_1"/>
<dbReference type="PANTHER" id="PTHR33067:SF31">
    <property type="entry name" value="RNA-DIRECTED DNA POLYMERASE"/>
    <property type="match status" value="1"/>
</dbReference>
<dbReference type="EMBL" id="CM001223">
    <property type="protein sequence ID" value="KEH22408.1"/>
    <property type="molecule type" value="Genomic_DNA"/>
</dbReference>
<protein>
    <submittedName>
        <fullName evidence="2 3">Uncharacterized protein</fullName>
    </submittedName>
</protein>